<evidence type="ECO:0000256" key="4">
    <source>
        <dbReference type="ARBA" id="ARBA00047304"/>
    </source>
</evidence>
<dbReference type="GO" id="GO:0007165">
    <property type="term" value="P:signal transduction"/>
    <property type="evidence" value="ECO:0007669"/>
    <property type="project" value="InterPro"/>
</dbReference>
<dbReference type="EC" id="3.2.2.6" evidence="1"/>
<dbReference type="InterPro" id="IPR000157">
    <property type="entry name" value="TIR_dom"/>
</dbReference>
<dbReference type="Proteomes" id="UP000077755">
    <property type="component" value="Chromosome 7"/>
</dbReference>
<proteinExistence type="predicted"/>
<dbReference type="EMBL" id="CP093349">
    <property type="protein sequence ID" value="WOH07682.1"/>
    <property type="molecule type" value="Genomic_DNA"/>
</dbReference>
<keyword evidence="3" id="KW-0520">NAD</keyword>
<evidence type="ECO:0000259" key="5">
    <source>
        <dbReference type="PROSITE" id="PS50104"/>
    </source>
</evidence>
<feature type="domain" description="TIR" evidence="5">
    <location>
        <begin position="17"/>
        <end position="174"/>
    </location>
</feature>
<reference evidence="6" key="1">
    <citation type="journal article" date="2016" name="Nat. Genet.">
        <title>A high-quality carrot genome assembly provides new insights into carotenoid accumulation and asterid genome evolution.</title>
        <authorList>
            <person name="Iorizzo M."/>
            <person name="Ellison S."/>
            <person name="Senalik D."/>
            <person name="Zeng P."/>
            <person name="Satapoomin P."/>
            <person name="Huang J."/>
            <person name="Bowman M."/>
            <person name="Iovene M."/>
            <person name="Sanseverino W."/>
            <person name="Cavagnaro P."/>
            <person name="Yildiz M."/>
            <person name="Macko-Podgorni A."/>
            <person name="Moranska E."/>
            <person name="Grzebelus E."/>
            <person name="Grzebelus D."/>
            <person name="Ashrafi H."/>
            <person name="Zheng Z."/>
            <person name="Cheng S."/>
            <person name="Spooner D."/>
            <person name="Van Deynze A."/>
            <person name="Simon P."/>
        </authorList>
    </citation>
    <scope>NUCLEOTIDE SEQUENCE</scope>
    <source>
        <tissue evidence="6">Leaf</tissue>
    </source>
</reference>
<dbReference type="PROSITE" id="PS50104">
    <property type="entry name" value="TIR"/>
    <property type="match status" value="1"/>
</dbReference>
<sequence>MATTSNQLTATSFSSPPSWDVFLSFYGKDTRRNFIANLYFSLDQAEILTFKDDPELEKGEEISCGLLKAIHGTKMFVVVLSENYARSPWCLNELVEILNCKRNRNRIVPVFYYVDPSDLRHQKGGFGEALSYHMKRYSVDFIEKWKSALAEIGQLSGYHLKKDSDEYVQLMLNT</sequence>
<evidence type="ECO:0000256" key="2">
    <source>
        <dbReference type="ARBA" id="ARBA00022801"/>
    </source>
</evidence>
<dbReference type="FunFam" id="3.40.50.10140:FF:000007">
    <property type="entry name" value="Disease resistance protein (TIR-NBS-LRR class)"/>
    <property type="match status" value="1"/>
</dbReference>
<evidence type="ECO:0000256" key="3">
    <source>
        <dbReference type="ARBA" id="ARBA00023027"/>
    </source>
</evidence>
<dbReference type="Pfam" id="PF01582">
    <property type="entry name" value="TIR"/>
    <property type="match status" value="1"/>
</dbReference>
<keyword evidence="2" id="KW-0378">Hydrolase</keyword>
<reference evidence="6" key="2">
    <citation type="submission" date="2022-03" db="EMBL/GenBank/DDBJ databases">
        <title>Draft title - Genomic analysis of global carrot germplasm unveils the trajectory of domestication and the origin of high carotenoid orange carrot.</title>
        <authorList>
            <person name="Iorizzo M."/>
            <person name="Ellison S."/>
            <person name="Senalik D."/>
            <person name="Macko-Podgorni A."/>
            <person name="Grzebelus D."/>
            <person name="Bostan H."/>
            <person name="Rolling W."/>
            <person name="Curaba J."/>
            <person name="Simon P."/>
        </authorList>
    </citation>
    <scope>NUCLEOTIDE SEQUENCE</scope>
    <source>
        <tissue evidence="6">Leaf</tissue>
    </source>
</reference>
<accession>A0AAF0XIK0</accession>
<comment type="catalytic activity">
    <reaction evidence="4">
        <text>NAD(+) + H2O = ADP-D-ribose + nicotinamide + H(+)</text>
        <dbReference type="Rhea" id="RHEA:16301"/>
        <dbReference type="ChEBI" id="CHEBI:15377"/>
        <dbReference type="ChEBI" id="CHEBI:15378"/>
        <dbReference type="ChEBI" id="CHEBI:17154"/>
        <dbReference type="ChEBI" id="CHEBI:57540"/>
        <dbReference type="ChEBI" id="CHEBI:57967"/>
        <dbReference type="EC" id="3.2.2.6"/>
    </reaction>
    <physiologicalReaction direction="left-to-right" evidence="4">
        <dbReference type="Rhea" id="RHEA:16302"/>
    </physiologicalReaction>
</comment>
<dbReference type="PANTHER" id="PTHR32009">
    <property type="entry name" value="TMV RESISTANCE PROTEIN N-LIKE"/>
    <property type="match status" value="1"/>
</dbReference>
<organism evidence="6 7">
    <name type="scientific">Daucus carota subsp. sativus</name>
    <name type="common">Carrot</name>
    <dbReference type="NCBI Taxonomy" id="79200"/>
    <lineage>
        <taxon>Eukaryota</taxon>
        <taxon>Viridiplantae</taxon>
        <taxon>Streptophyta</taxon>
        <taxon>Embryophyta</taxon>
        <taxon>Tracheophyta</taxon>
        <taxon>Spermatophyta</taxon>
        <taxon>Magnoliopsida</taxon>
        <taxon>eudicotyledons</taxon>
        <taxon>Gunneridae</taxon>
        <taxon>Pentapetalae</taxon>
        <taxon>asterids</taxon>
        <taxon>campanulids</taxon>
        <taxon>Apiales</taxon>
        <taxon>Apiaceae</taxon>
        <taxon>Apioideae</taxon>
        <taxon>Scandiceae</taxon>
        <taxon>Daucinae</taxon>
        <taxon>Daucus</taxon>
        <taxon>Daucus sect. Daucus</taxon>
    </lineage>
</organism>
<evidence type="ECO:0000313" key="6">
    <source>
        <dbReference type="EMBL" id="WOH07682.1"/>
    </source>
</evidence>
<dbReference type="SUPFAM" id="SSF52200">
    <property type="entry name" value="Toll/Interleukin receptor TIR domain"/>
    <property type="match status" value="1"/>
</dbReference>
<dbReference type="GO" id="GO:0061809">
    <property type="term" value="F:NAD+ nucleosidase activity, cyclic ADP-ribose generating"/>
    <property type="evidence" value="ECO:0007669"/>
    <property type="project" value="UniProtKB-EC"/>
</dbReference>
<evidence type="ECO:0000313" key="7">
    <source>
        <dbReference type="Proteomes" id="UP000077755"/>
    </source>
</evidence>
<dbReference type="Gene3D" id="3.40.50.10140">
    <property type="entry name" value="Toll/interleukin-1 receptor homology (TIR) domain"/>
    <property type="match status" value="1"/>
</dbReference>
<dbReference type="SMART" id="SM00255">
    <property type="entry name" value="TIR"/>
    <property type="match status" value="1"/>
</dbReference>
<evidence type="ECO:0000256" key="1">
    <source>
        <dbReference type="ARBA" id="ARBA00011982"/>
    </source>
</evidence>
<dbReference type="InterPro" id="IPR035897">
    <property type="entry name" value="Toll_tir_struct_dom_sf"/>
</dbReference>
<gene>
    <name evidence="6" type="ORF">DCAR_0727115</name>
</gene>
<protein>
    <recommendedName>
        <fullName evidence="1">ADP-ribosyl cyclase/cyclic ADP-ribose hydrolase</fullName>
        <ecNumber evidence="1">3.2.2.6</ecNumber>
    </recommendedName>
</protein>
<keyword evidence="7" id="KW-1185">Reference proteome</keyword>
<name>A0AAF0XIK0_DAUCS</name>
<dbReference type="PANTHER" id="PTHR32009:SF39">
    <property type="entry name" value="TIR DOMAIN-CONTAINING PROTEIN"/>
    <property type="match status" value="1"/>
</dbReference>
<dbReference type="AlphaFoldDB" id="A0AAF0XIK0"/>